<evidence type="ECO:0000313" key="4">
    <source>
        <dbReference type="Proteomes" id="UP000653156"/>
    </source>
</evidence>
<name>A0A892ZGC1_9NEIS</name>
<feature type="chain" id="PRO_5034029658" evidence="1">
    <location>
        <begin position="22"/>
        <end position="130"/>
    </location>
</feature>
<gene>
    <name evidence="3" type="ORF">JQU52_07580</name>
</gene>
<dbReference type="EMBL" id="CP069798">
    <property type="protein sequence ID" value="QRQ80634.1"/>
    <property type="molecule type" value="Genomic_DNA"/>
</dbReference>
<dbReference type="Pfam" id="PF07007">
    <property type="entry name" value="LprI"/>
    <property type="match status" value="1"/>
</dbReference>
<protein>
    <submittedName>
        <fullName evidence="3">DUF1311 domain-containing protein</fullName>
    </submittedName>
</protein>
<keyword evidence="4" id="KW-1185">Reference proteome</keyword>
<sequence>MNPIKAVAIATLLMSPAIVLAENYCPNMDAEKRLECWSRLADQKERFLKGVIATSKYRAETNGKSYGLDIAETLRLINNSQQAWEEYAKQECALQREAVGSGTDRNPQEMNCYLAKLDERILEIQKNWPQ</sequence>
<accession>A0A892ZGC1</accession>
<keyword evidence="1" id="KW-0732">Signal</keyword>
<dbReference type="AlphaFoldDB" id="A0A892ZGC1"/>
<evidence type="ECO:0000313" key="3">
    <source>
        <dbReference type="EMBL" id="QRQ80634.1"/>
    </source>
</evidence>
<evidence type="ECO:0000259" key="2">
    <source>
        <dbReference type="Pfam" id="PF07007"/>
    </source>
</evidence>
<evidence type="ECO:0000256" key="1">
    <source>
        <dbReference type="SAM" id="SignalP"/>
    </source>
</evidence>
<reference evidence="3" key="1">
    <citation type="submission" date="2021-02" db="EMBL/GenBank/DDBJ databases">
        <title>Neisseriaceae sp. 26B isolated from the cloaca of a Common Toad-headed Turtle (Mesoclemmys nasuta).</title>
        <authorList>
            <person name="Spergser J."/>
            <person name="Busse H.-J."/>
        </authorList>
    </citation>
    <scope>NUCLEOTIDE SEQUENCE</scope>
    <source>
        <strain evidence="3">26B</strain>
    </source>
</reference>
<dbReference type="Gene3D" id="1.20.1270.180">
    <property type="match status" value="1"/>
</dbReference>
<organism evidence="3 4">
    <name type="scientific">Paralysiella testudinis</name>
    <dbReference type="NCBI Taxonomy" id="2809020"/>
    <lineage>
        <taxon>Bacteria</taxon>
        <taxon>Pseudomonadati</taxon>
        <taxon>Pseudomonadota</taxon>
        <taxon>Betaproteobacteria</taxon>
        <taxon>Neisseriales</taxon>
        <taxon>Neisseriaceae</taxon>
        <taxon>Paralysiella</taxon>
    </lineage>
</organism>
<dbReference type="RefSeq" id="WP_230337916.1">
    <property type="nucleotide sequence ID" value="NZ_CP069798.1"/>
</dbReference>
<feature type="signal peptide" evidence="1">
    <location>
        <begin position="1"/>
        <end position="21"/>
    </location>
</feature>
<feature type="domain" description="Lysozyme inhibitor LprI-like N-terminal" evidence="2">
    <location>
        <begin position="34"/>
        <end position="123"/>
    </location>
</feature>
<dbReference type="KEGG" id="ptes:JQU52_07580"/>
<dbReference type="InterPro" id="IPR009739">
    <property type="entry name" value="LprI-like_N"/>
</dbReference>
<dbReference type="Proteomes" id="UP000653156">
    <property type="component" value="Chromosome"/>
</dbReference>
<proteinExistence type="predicted"/>